<dbReference type="Pfam" id="PF00089">
    <property type="entry name" value="Trypsin"/>
    <property type="match status" value="1"/>
</dbReference>
<dbReference type="InterPro" id="IPR001254">
    <property type="entry name" value="Trypsin_dom"/>
</dbReference>
<sequence>MLGKVDFVVLSLVVITNSVHLNSENLSEYPLPLTGLDILDADPFIVGGSAASLGQFPYQAALRTPAGLFFCGGVIISNRWVVSAAHCTINRDLIISFRVVVGTINHSSGGTEFTLSRVVNHPNYNAGTIANDISLTQVAGTFVFSGTVNQVAMGSAFLGGGVNGNVAGWGATATGGQPTTQLRWFQTTSITNADCRNRFNAAGETRAASLVFDHKMCSFTRNGQGFCQGDSGGGFVSNNVVHGIVSWNIPCGRGVPDVYDRISSHRSWINSITGL</sequence>
<keyword evidence="9" id="KW-1185">Reference proteome</keyword>
<proteinExistence type="inferred from homology"/>
<accession>A0A1J1J5H8</accession>
<dbReference type="FunFam" id="2.40.10.10:FF:000166">
    <property type="entry name" value="Trypsin"/>
    <property type="match status" value="1"/>
</dbReference>
<dbReference type="PANTHER" id="PTHR24276:SF91">
    <property type="entry name" value="AT26814P-RELATED"/>
    <property type="match status" value="1"/>
</dbReference>
<evidence type="ECO:0000256" key="6">
    <source>
        <dbReference type="SAM" id="SignalP"/>
    </source>
</evidence>
<dbReference type="STRING" id="568069.A0A1J1J5H8"/>
<dbReference type="AlphaFoldDB" id="A0A1J1J5H8"/>
<keyword evidence="4" id="KW-1015">Disulfide bond</keyword>
<dbReference type="GO" id="GO:0006508">
    <property type="term" value="P:proteolysis"/>
    <property type="evidence" value="ECO:0007669"/>
    <property type="project" value="UniProtKB-KW"/>
</dbReference>
<dbReference type="InterPro" id="IPR001314">
    <property type="entry name" value="Peptidase_S1A"/>
</dbReference>
<keyword evidence="6" id="KW-0732">Signal</keyword>
<dbReference type="Proteomes" id="UP000183832">
    <property type="component" value="Unassembled WGS sequence"/>
</dbReference>
<organism evidence="8 9">
    <name type="scientific">Clunio marinus</name>
    <dbReference type="NCBI Taxonomy" id="568069"/>
    <lineage>
        <taxon>Eukaryota</taxon>
        <taxon>Metazoa</taxon>
        <taxon>Ecdysozoa</taxon>
        <taxon>Arthropoda</taxon>
        <taxon>Hexapoda</taxon>
        <taxon>Insecta</taxon>
        <taxon>Pterygota</taxon>
        <taxon>Neoptera</taxon>
        <taxon>Endopterygota</taxon>
        <taxon>Diptera</taxon>
        <taxon>Nematocera</taxon>
        <taxon>Chironomoidea</taxon>
        <taxon>Chironomidae</taxon>
        <taxon>Clunio</taxon>
    </lineage>
</organism>
<dbReference type="GO" id="GO:0004252">
    <property type="term" value="F:serine-type endopeptidase activity"/>
    <property type="evidence" value="ECO:0007669"/>
    <property type="project" value="InterPro"/>
</dbReference>
<dbReference type="InterPro" id="IPR018114">
    <property type="entry name" value="TRYPSIN_HIS"/>
</dbReference>
<dbReference type="InterPro" id="IPR009003">
    <property type="entry name" value="Peptidase_S1_PA"/>
</dbReference>
<feature type="chain" id="PRO_5012588481" evidence="6">
    <location>
        <begin position="19"/>
        <end position="275"/>
    </location>
</feature>
<protein>
    <submittedName>
        <fullName evidence="8">CLUMA_CG020628, isoform A</fullName>
    </submittedName>
</protein>
<dbReference type="CDD" id="cd00190">
    <property type="entry name" value="Tryp_SPc"/>
    <property type="match status" value="1"/>
</dbReference>
<dbReference type="SMART" id="SM00020">
    <property type="entry name" value="Tryp_SPc"/>
    <property type="match status" value="1"/>
</dbReference>
<comment type="similarity">
    <text evidence="5">Belongs to the peptidase S1 family. CLIP subfamily.</text>
</comment>
<dbReference type="Gene3D" id="2.40.10.10">
    <property type="entry name" value="Trypsin-like serine proteases"/>
    <property type="match status" value="2"/>
</dbReference>
<reference evidence="8 9" key="1">
    <citation type="submission" date="2015-04" db="EMBL/GenBank/DDBJ databases">
        <authorList>
            <person name="Syromyatnikov M.Y."/>
            <person name="Popov V.N."/>
        </authorList>
    </citation>
    <scope>NUCLEOTIDE SEQUENCE [LARGE SCALE GENOMIC DNA]</scope>
</reference>
<evidence type="ECO:0000256" key="3">
    <source>
        <dbReference type="ARBA" id="ARBA00022825"/>
    </source>
</evidence>
<keyword evidence="1" id="KW-0645">Protease</keyword>
<feature type="domain" description="Peptidase S1" evidence="7">
    <location>
        <begin position="45"/>
        <end position="274"/>
    </location>
</feature>
<dbReference type="InterPro" id="IPR043504">
    <property type="entry name" value="Peptidase_S1_PA_chymotrypsin"/>
</dbReference>
<evidence type="ECO:0000313" key="8">
    <source>
        <dbReference type="EMBL" id="CRL07669.1"/>
    </source>
</evidence>
<evidence type="ECO:0000256" key="5">
    <source>
        <dbReference type="ARBA" id="ARBA00024195"/>
    </source>
</evidence>
<gene>
    <name evidence="8" type="primary">similar to Chymotrypsin-2</name>
    <name evidence="8" type="ORF">CLUMA_CG020628</name>
</gene>
<dbReference type="PRINTS" id="PR00722">
    <property type="entry name" value="CHYMOTRYPSIN"/>
</dbReference>
<evidence type="ECO:0000256" key="1">
    <source>
        <dbReference type="ARBA" id="ARBA00022670"/>
    </source>
</evidence>
<evidence type="ECO:0000313" key="9">
    <source>
        <dbReference type="Proteomes" id="UP000183832"/>
    </source>
</evidence>
<keyword evidence="2" id="KW-0378">Hydrolase</keyword>
<keyword evidence="3" id="KW-0720">Serine protease</keyword>
<dbReference type="PANTHER" id="PTHR24276">
    <property type="entry name" value="POLYSERASE-RELATED"/>
    <property type="match status" value="1"/>
</dbReference>
<feature type="signal peptide" evidence="6">
    <location>
        <begin position="1"/>
        <end position="18"/>
    </location>
</feature>
<dbReference type="InterPro" id="IPR050430">
    <property type="entry name" value="Peptidase_S1"/>
</dbReference>
<dbReference type="PROSITE" id="PS50240">
    <property type="entry name" value="TRYPSIN_DOM"/>
    <property type="match status" value="1"/>
</dbReference>
<name>A0A1J1J5H8_9DIPT</name>
<dbReference type="PROSITE" id="PS00134">
    <property type="entry name" value="TRYPSIN_HIS"/>
    <property type="match status" value="1"/>
</dbReference>
<evidence type="ECO:0000256" key="2">
    <source>
        <dbReference type="ARBA" id="ARBA00022801"/>
    </source>
</evidence>
<dbReference type="SUPFAM" id="SSF50494">
    <property type="entry name" value="Trypsin-like serine proteases"/>
    <property type="match status" value="1"/>
</dbReference>
<evidence type="ECO:0000259" key="7">
    <source>
        <dbReference type="PROSITE" id="PS50240"/>
    </source>
</evidence>
<evidence type="ECO:0000256" key="4">
    <source>
        <dbReference type="ARBA" id="ARBA00023157"/>
    </source>
</evidence>
<dbReference type="EMBL" id="CVRI01000073">
    <property type="protein sequence ID" value="CRL07669.1"/>
    <property type="molecule type" value="Genomic_DNA"/>
</dbReference>
<dbReference type="OrthoDB" id="10059102at2759"/>